<evidence type="ECO:0000256" key="1">
    <source>
        <dbReference type="SAM" id="MobiDB-lite"/>
    </source>
</evidence>
<evidence type="ECO:0008006" key="6">
    <source>
        <dbReference type="Google" id="ProtNLM"/>
    </source>
</evidence>
<feature type="transmembrane region" description="Helical" evidence="2">
    <location>
        <begin position="190"/>
        <end position="208"/>
    </location>
</feature>
<keyword evidence="2" id="KW-0812">Transmembrane</keyword>
<proteinExistence type="predicted"/>
<reference evidence="5" key="2">
    <citation type="submission" date="2020-04" db="EMBL/GenBank/DDBJ databases">
        <authorList>
            <consortium name="NCBI Genome Project"/>
        </authorList>
    </citation>
    <scope>NUCLEOTIDE SEQUENCE</scope>
    <source>
        <strain evidence="5">CBS 781.70</strain>
    </source>
</reference>
<dbReference type="RefSeq" id="XP_033538184.1">
    <property type="nucleotide sequence ID" value="XM_033677909.1"/>
</dbReference>
<dbReference type="OrthoDB" id="3539644at2759"/>
<feature type="compositionally biased region" description="Low complexity" evidence="1">
    <location>
        <begin position="17"/>
        <end position="28"/>
    </location>
</feature>
<evidence type="ECO:0000313" key="5">
    <source>
        <dbReference type="RefSeq" id="XP_033538184.1"/>
    </source>
</evidence>
<keyword evidence="2" id="KW-0472">Membrane</keyword>
<keyword evidence="4" id="KW-1185">Reference proteome</keyword>
<name>A0A6G1GES1_9PEZI</name>
<evidence type="ECO:0000256" key="2">
    <source>
        <dbReference type="SAM" id="Phobius"/>
    </source>
</evidence>
<feature type="region of interest" description="Disordered" evidence="1">
    <location>
        <begin position="1"/>
        <end position="151"/>
    </location>
</feature>
<gene>
    <name evidence="3 5" type="ORF">P152DRAFT_446195</name>
</gene>
<evidence type="ECO:0000313" key="4">
    <source>
        <dbReference type="Proteomes" id="UP000504638"/>
    </source>
</evidence>
<organism evidence="3">
    <name type="scientific">Eremomyces bilateralis CBS 781.70</name>
    <dbReference type="NCBI Taxonomy" id="1392243"/>
    <lineage>
        <taxon>Eukaryota</taxon>
        <taxon>Fungi</taxon>
        <taxon>Dikarya</taxon>
        <taxon>Ascomycota</taxon>
        <taxon>Pezizomycotina</taxon>
        <taxon>Dothideomycetes</taxon>
        <taxon>Dothideomycetes incertae sedis</taxon>
        <taxon>Eremomycetales</taxon>
        <taxon>Eremomycetaceae</taxon>
        <taxon>Eremomyces</taxon>
    </lineage>
</organism>
<evidence type="ECO:0000313" key="3">
    <source>
        <dbReference type="EMBL" id="KAF1816553.1"/>
    </source>
</evidence>
<protein>
    <recommendedName>
        <fullName evidence="6">Adhesin domain-containing protein</fullName>
    </recommendedName>
</protein>
<feature type="compositionally biased region" description="Polar residues" evidence="1">
    <location>
        <begin position="55"/>
        <end position="67"/>
    </location>
</feature>
<reference evidence="3 5" key="1">
    <citation type="submission" date="2020-01" db="EMBL/GenBank/DDBJ databases">
        <authorList>
            <consortium name="DOE Joint Genome Institute"/>
            <person name="Haridas S."/>
            <person name="Albert R."/>
            <person name="Binder M."/>
            <person name="Bloem J."/>
            <person name="Labutti K."/>
            <person name="Salamov A."/>
            <person name="Andreopoulos B."/>
            <person name="Baker S.E."/>
            <person name="Barry K."/>
            <person name="Bills G."/>
            <person name="Bluhm B.H."/>
            <person name="Cannon C."/>
            <person name="Castanera R."/>
            <person name="Culley D.E."/>
            <person name="Daum C."/>
            <person name="Ezra D."/>
            <person name="Gonzalez J.B."/>
            <person name="Henrissat B."/>
            <person name="Kuo A."/>
            <person name="Liang C."/>
            <person name="Lipzen A."/>
            <person name="Lutzoni F."/>
            <person name="Magnuson J."/>
            <person name="Mondo S."/>
            <person name="Nolan M."/>
            <person name="Ohm R."/>
            <person name="Pangilinan J."/>
            <person name="Park H.-J."/>
            <person name="Ramirez L."/>
            <person name="Alfaro M."/>
            <person name="Sun H."/>
            <person name="Tritt A."/>
            <person name="Yoshinaga Y."/>
            <person name="Zwiers L.-H."/>
            <person name="Turgeon B.G."/>
            <person name="Goodwin S.B."/>
            <person name="Spatafora J.W."/>
            <person name="Crous P.W."/>
            <person name="Grigoriev I.V."/>
        </authorList>
    </citation>
    <scope>NUCLEOTIDE SEQUENCE</scope>
    <source>
        <strain evidence="3 5">CBS 781.70</strain>
    </source>
</reference>
<dbReference type="Proteomes" id="UP000504638">
    <property type="component" value="Unplaced"/>
</dbReference>
<sequence>MASREHENALSGGDTDSIASMESSSALSPTDGYFRPSTLPQQVFHETSARLPDDSNANAAPQQSTSYVAAYYLPKEPEQPSPNSNHRRSRSDRSNHLDEATPLLGEQYRDVEDPPPAYEESTASPYSGTRTATTNYGSNSETIEPTPQSPELYSTLEPAIIGGHAGRYNEEPARPNGYIRRSNRRRPAGCCCRIALIVPLLFIFLSILDALTPESGDGYRNPWQDIDLGTWPKECSLRSTSGALIEMDDGDKFSLSEDVTTSKHPHFDSMYGRVYLTTGLDSQASPILVNLSISTSSEYDVSYVRFIKTASHLQILPPVLKPNGRDPSSPSPCMEIDVYVTIRPGVQLANLSIDLHRLDLLIGASSAIEVTELAKIGLTSGSLESVLPLNSRETKIRVGTGSVNGKYTLMDLLDIETTTGSVNIEVEPKDADEHKNPASFKAFSRTGSIHVEYPKTGWSERSLSMSAVSALHIPNRDYAVNVHSNVGSISGYYFFGSTARFTTQSGSISTTLLPVLPPSSQAHEADMELKTWTKSGHQNAHLANPIALSSNGEHSPVEKWRNIRSKHETLTGSISLHYPSSWEGTLKATTTFGSVQVLGDGIRIIDQEDGIGHHKVKAVKGISQDSEGSYLKAHATTGSVNVEIGD</sequence>
<dbReference type="EMBL" id="ML975150">
    <property type="protein sequence ID" value="KAF1816553.1"/>
    <property type="molecule type" value="Genomic_DNA"/>
</dbReference>
<dbReference type="GeneID" id="54418479"/>
<reference evidence="5" key="3">
    <citation type="submission" date="2025-04" db="UniProtKB">
        <authorList>
            <consortium name="RefSeq"/>
        </authorList>
    </citation>
    <scope>IDENTIFICATION</scope>
    <source>
        <strain evidence="5">CBS 781.70</strain>
    </source>
</reference>
<feature type="compositionally biased region" description="Polar residues" evidence="1">
    <location>
        <begin position="121"/>
        <end position="151"/>
    </location>
</feature>
<dbReference type="AlphaFoldDB" id="A0A6G1GES1"/>
<keyword evidence="2" id="KW-1133">Transmembrane helix</keyword>
<accession>A0A6G1GES1</accession>